<organism evidence="1 2">
    <name type="scientific">Candidatus Woesebacteria bacterium RIFOXYD1_FULL_43_18</name>
    <dbReference type="NCBI Taxonomy" id="1802551"/>
    <lineage>
        <taxon>Bacteria</taxon>
        <taxon>Candidatus Woeseibacteriota</taxon>
    </lineage>
</organism>
<evidence type="ECO:0000313" key="1">
    <source>
        <dbReference type="EMBL" id="OGM88551.1"/>
    </source>
</evidence>
<comment type="caution">
    <text evidence="1">The sequence shown here is derived from an EMBL/GenBank/DDBJ whole genome shotgun (WGS) entry which is preliminary data.</text>
</comment>
<sequence>MSKLFFDDLLDLGKVETEIKKAFPSKEEREESESLVDHIIHDKVMEKILDKLPPDYHIEFLELYHKCPHDEVVIFEFLRGKTGKDIEKELQQDLKDVSSDILRELKSQDEISTETRVSKK</sequence>
<dbReference type="AlphaFoldDB" id="A0A1F8DIT5"/>
<dbReference type="Proteomes" id="UP000177596">
    <property type="component" value="Unassembled WGS sequence"/>
</dbReference>
<name>A0A1F8DIT5_9BACT</name>
<accession>A0A1F8DIT5</accession>
<protein>
    <submittedName>
        <fullName evidence="1">Uncharacterized protein</fullName>
    </submittedName>
</protein>
<evidence type="ECO:0000313" key="2">
    <source>
        <dbReference type="Proteomes" id="UP000177596"/>
    </source>
</evidence>
<dbReference type="EMBL" id="MGIL01000007">
    <property type="protein sequence ID" value="OGM88551.1"/>
    <property type="molecule type" value="Genomic_DNA"/>
</dbReference>
<proteinExistence type="predicted"/>
<reference evidence="1 2" key="1">
    <citation type="journal article" date="2016" name="Nat. Commun.">
        <title>Thousands of microbial genomes shed light on interconnected biogeochemical processes in an aquifer system.</title>
        <authorList>
            <person name="Anantharaman K."/>
            <person name="Brown C.T."/>
            <person name="Hug L.A."/>
            <person name="Sharon I."/>
            <person name="Castelle C.J."/>
            <person name="Probst A.J."/>
            <person name="Thomas B.C."/>
            <person name="Singh A."/>
            <person name="Wilkins M.J."/>
            <person name="Karaoz U."/>
            <person name="Brodie E.L."/>
            <person name="Williams K.H."/>
            <person name="Hubbard S.S."/>
            <person name="Banfield J.F."/>
        </authorList>
    </citation>
    <scope>NUCLEOTIDE SEQUENCE [LARGE SCALE GENOMIC DNA]</scope>
</reference>
<gene>
    <name evidence="1" type="ORF">A2573_03000</name>
</gene>